<gene>
    <name evidence="1" type="ORF">OLEA9_A056186</name>
</gene>
<protein>
    <submittedName>
        <fullName evidence="1">Probable disease resistance At5g66900</fullName>
    </submittedName>
</protein>
<reference evidence="1 2" key="1">
    <citation type="submission" date="2019-12" db="EMBL/GenBank/DDBJ databases">
        <authorList>
            <person name="Alioto T."/>
            <person name="Alioto T."/>
            <person name="Gomez Garrido J."/>
        </authorList>
    </citation>
    <scope>NUCLEOTIDE SEQUENCE [LARGE SCALE GENOMIC DNA]</scope>
</reference>
<dbReference type="Gene3D" id="1.10.10.10">
    <property type="entry name" value="Winged helix-like DNA-binding domain superfamily/Winged helix DNA-binding domain"/>
    <property type="match status" value="1"/>
</dbReference>
<name>A0A8S0RBH3_OLEEU</name>
<evidence type="ECO:0000313" key="1">
    <source>
        <dbReference type="EMBL" id="CAA2976229.1"/>
    </source>
</evidence>
<dbReference type="InterPro" id="IPR044974">
    <property type="entry name" value="Disease_R_plants"/>
</dbReference>
<organism evidence="1 2">
    <name type="scientific">Olea europaea subsp. europaea</name>
    <dbReference type="NCBI Taxonomy" id="158383"/>
    <lineage>
        <taxon>Eukaryota</taxon>
        <taxon>Viridiplantae</taxon>
        <taxon>Streptophyta</taxon>
        <taxon>Embryophyta</taxon>
        <taxon>Tracheophyta</taxon>
        <taxon>Spermatophyta</taxon>
        <taxon>Magnoliopsida</taxon>
        <taxon>eudicotyledons</taxon>
        <taxon>Gunneridae</taxon>
        <taxon>Pentapetalae</taxon>
        <taxon>asterids</taxon>
        <taxon>lamiids</taxon>
        <taxon>Lamiales</taxon>
        <taxon>Oleaceae</taxon>
        <taxon>Oleeae</taxon>
        <taxon>Olea</taxon>
    </lineage>
</organism>
<feature type="non-terminal residue" evidence="1">
    <location>
        <position position="1"/>
    </location>
</feature>
<dbReference type="EMBL" id="CACTIH010002382">
    <property type="protein sequence ID" value="CAA2976229.1"/>
    <property type="molecule type" value="Genomic_DNA"/>
</dbReference>
<dbReference type="PANTHER" id="PTHR23155">
    <property type="entry name" value="DISEASE RESISTANCE PROTEIN RP"/>
    <property type="match status" value="1"/>
</dbReference>
<dbReference type="InterPro" id="IPR036388">
    <property type="entry name" value="WH-like_DNA-bd_sf"/>
</dbReference>
<dbReference type="GO" id="GO:0006952">
    <property type="term" value="P:defense response"/>
    <property type="evidence" value="ECO:0007669"/>
    <property type="project" value="InterPro"/>
</dbReference>
<dbReference type="Proteomes" id="UP000594638">
    <property type="component" value="Unassembled WGS sequence"/>
</dbReference>
<evidence type="ECO:0000313" key="2">
    <source>
        <dbReference type="Proteomes" id="UP000594638"/>
    </source>
</evidence>
<sequence>GCSGSPLALTVVGRKLYRQPQVNWISVVQNWSQGQLIDDTNMVLLSRLKASLDALDGMAILKKCFLDLGLFPEDQRIPAAALMDMWVELYNLDESGMYTLAYLHELSNRNLVVLTLIRKDGQDDIDYCKEHFVMQHDLLREMAVHQSKQGSIEDRERLIVEINGDAFPNWLTDQKLQPINASILSLQ</sequence>
<accession>A0A8S0RBH3</accession>
<feature type="non-terminal residue" evidence="1">
    <location>
        <position position="187"/>
    </location>
</feature>
<dbReference type="PANTHER" id="PTHR23155:SF1205">
    <property type="entry name" value="DISEASE RESISTANCE PROTEIN RPM1"/>
    <property type="match status" value="1"/>
</dbReference>
<dbReference type="Gramene" id="OE9A056186T1">
    <property type="protein sequence ID" value="OE9A056186C1"/>
    <property type="gene ID" value="OE9A056186"/>
</dbReference>
<dbReference type="AlphaFoldDB" id="A0A8S0RBH3"/>
<keyword evidence="2" id="KW-1185">Reference proteome</keyword>
<comment type="caution">
    <text evidence="1">The sequence shown here is derived from an EMBL/GenBank/DDBJ whole genome shotgun (WGS) entry which is preliminary data.</text>
</comment>
<proteinExistence type="predicted"/>
<dbReference type="OrthoDB" id="1667228at2759"/>